<dbReference type="InterPro" id="IPR012906">
    <property type="entry name" value="PaaX-like_N"/>
</dbReference>
<feature type="domain" description="Transcriptional repressor PaaX-like N-terminal" evidence="2">
    <location>
        <begin position="58"/>
        <end position="126"/>
    </location>
</feature>
<protein>
    <submittedName>
        <fullName evidence="5">PaaX family transcriptional regulator</fullName>
    </submittedName>
</protein>
<dbReference type="PANTHER" id="PTHR30319:SF1">
    <property type="entry name" value="TRANSCRIPTIONAL REPRESSOR PAAX"/>
    <property type="match status" value="1"/>
</dbReference>
<dbReference type="Pfam" id="PF08223">
    <property type="entry name" value="PaaX_C"/>
    <property type="match status" value="1"/>
</dbReference>
<evidence type="ECO:0000259" key="3">
    <source>
        <dbReference type="Pfam" id="PF08223"/>
    </source>
</evidence>
<reference evidence="5" key="2">
    <citation type="submission" date="2020-09" db="EMBL/GenBank/DDBJ databases">
        <authorList>
            <person name="Sun Q."/>
            <person name="Ohkuma M."/>
        </authorList>
    </citation>
    <scope>NUCLEOTIDE SEQUENCE</scope>
    <source>
        <strain evidence="5">JCM 4346</strain>
    </source>
</reference>
<dbReference type="Pfam" id="PF07848">
    <property type="entry name" value="PaaX"/>
    <property type="match status" value="1"/>
</dbReference>
<dbReference type="InterPro" id="IPR036388">
    <property type="entry name" value="WH-like_DNA-bd_sf"/>
</dbReference>
<dbReference type="Gene3D" id="1.20.58.1460">
    <property type="match status" value="1"/>
</dbReference>
<reference evidence="5" key="1">
    <citation type="journal article" date="2014" name="Int. J. Syst. Evol. Microbiol.">
        <title>Complete genome sequence of Corynebacterium casei LMG S-19264T (=DSM 44701T), isolated from a smear-ripened cheese.</title>
        <authorList>
            <consortium name="US DOE Joint Genome Institute (JGI-PGF)"/>
            <person name="Walter F."/>
            <person name="Albersmeier A."/>
            <person name="Kalinowski J."/>
            <person name="Ruckert C."/>
        </authorList>
    </citation>
    <scope>NUCLEOTIDE SEQUENCE</scope>
    <source>
        <strain evidence="5">JCM 4346</strain>
    </source>
</reference>
<comment type="caution">
    <text evidence="5">The sequence shown here is derived from an EMBL/GenBank/DDBJ whole genome shotgun (WGS) entry which is preliminary data.</text>
</comment>
<feature type="domain" description="Transcriptional repressor PaaX-like C-terminal" evidence="3">
    <location>
        <begin position="230"/>
        <end position="310"/>
    </location>
</feature>
<gene>
    <name evidence="5" type="primary">paaX</name>
    <name evidence="5" type="ORF">GCM10010251_39290</name>
</gene>
<feature type="domain" description="Transcriptional repressor PaaX-like central Cas2-like" evidence="4">
    <location>
        <begin position="147"/>
        <end position="219"/>
    </location>
</feature>
<dbReference type="InterPro" id="IPR013225">
    <property type="entry name" value="PaaX_C"/>
</dbReference>
<evidence type="ECO:0000259" key="4">
    <source>
        <dbReference type="Pfam" id="PF20803"/>
    </source>
</evidence>
<dbReference type="PANTHER" id="PTHR30319">
    <property type="entry name" value="PHENYLACETIC ACID REGULATOR-RELATED TRANSCRIPTIONAL REPRESSOR"/>
    <property type="match status" value="1"/>
</dbReference>
<feature type="region of interest" description="Disordered" evidence="1">
    <location>
        <begin position="1"/>
        <end position="25"/>
    </location>
</feature>
<sequence length="323" mass="35547">MTWPTPPTGTGPEPTPPVMTTGGDRTLAGVTLSQVNASDVDDGYAGAAPDSPAGPQLRPQSLLLAFFGDHVLEEGPLCVYSGSIIDALGRVGVGEQAVRSTLTRMVNRGLLQRRRQGRRMYFGLTPHATQILDNGRKRVWHTSAVNDDWDGTWTLLGFSLPEAWQRQRHDLRSRLTWAGFGPLYSGLWIAPGDVDISEIVAELGIAAHVKIFHAHADAATDIDVMIRDTWDLETIAARYAAFEKRWITHLGDRSGDPLATRLRLVAEWLGTIRTDPRLPARHLPPNWPARPAEETFRRLAVQTGEPARRVAADLLETTPLEPA</sequence>
<dbReference type="Gene3D" id="3.30.70.2650">
    <property type="match status" value="1"/>
</dbReference>
<name>A0A918CEM3_9ACTN</name>
<dbReference type="InterPro" id="IPR036390">
    <property type="entry name" value="WH_DNA-bd_sf"/>
</dbReference>
<dbReference type="EMBL" id="BMSX01000008">
    <property type="protein sequence ID" value="GGR19246.1"/>
    <property type="molecule type" value="Genomic_DNA"/>
</dbReference>
<evidence type="ECO:0000313" key="6">
    <source>
        <dbReference type="Proteomes" id="UP000658320"/>
    </source>
</evidence>
<dbReference type="SUPFAM" id="SSF46785">
    <property type="entry name" value="Winged helix' DNA-binding domain"/>
    <property type="match status" value="1"/>
</dbReference>
<dbReference type="GO" id="GO:0006351">
    <property type="term" value="P:DNA-templated transcription"/>
    <property type="evidence" value="ECO:0007669"/>
    <property type="project" value="InterPro"/>
</dbReference>
<dbReference type="InterPro" id="IPR048846">
    <property type="entry name" value="PaaX-like_central"/>
</dbReference>
<dbReference type="Gene3D" id="1.10.10.10">
    <property type="entry name" value="Winged helix-like DNA-binding domain superfamily/Winged helix DNA-binding domain"/>
    <property type="match status" value="1"/>
</dbReference>
<accession>A0A918CEM3</accession>
<dbReference type="AlphaFoldDB" id="A0A918CEM3"/>
<feature type="compositionally biased region" description="Pro residues" evidence="1">
    <location>
        <begin position="1"/>
        <end position="17"/>
    </location>
</feature>
<dbReference type="Proteomes" id="UP000658320">
    <property type="component" value="Unassembled WGS sequence"/>
</dbReference>
<proteinExistence type="predicted"/>
<evidence type="ECO:0000259" key="2">
    <source>
        <dbReference type="Pfam" id="PF07848"/>
    </source>
</evidence>
<organism evidence="5 6">
    <name type="scientific">Streptomyces aurantiogriseus</name>
    <dbReference type="NCBI Taxonomy" id="66870"/>
    <lineage>
        <taxon>Bacteria</taxon>
        <taxon>Bacillati</taxon>
        <taxon>Actinomycetota</taxon>
        <taxon>Actinomycetes</taxon>
        <taxon>Kitasatosporales</taxon>
        <taxon>Streptomycetaceae</taxon>
        <taxon>Streptomyces</taxon>
    </lineage>
</organism>
<keyword evidence="6" id="KW-1185">Reference proteome</keyword>
<dbReference type="PIRSF" id="PIRSF020623">
    <property type="entry name" value="PaaX"/>
    <property type="match status" value="1"/>
</dbReference>
<dbReference type="Pfam" id="PF20803">
    <property type="entry name" value="PaaX_M"/>
    <property type="match status" value="1"/>
</dbReference>
<dbReference type="InterPro" id="IPR011965">
    <property type="entry name" value="PaaX_trns_reg"/>
</dbReference>
<evidence type="ECO:0000313" key="5">
    <source>
        <dbReference type="EMBL" id="GGR19246.1"/>
    </source>
</evidence>
<evidence type="ECO:0000256" key="1">
    <source>
        <dbReference type="SAM" id="MobiDB-lite"/>
    </source>
</evidence>